<comment type="catalytic activity">
    <reaction evidence="3">
        <text>UTP + H2O = UMP + diphosphate + H(+)</text>
        <dbReference type="Rhea" id="RHEA:29395"/>
        <dbReference type="ChEBI" id="CHEBI:15377"/>
        <dbReference type="ChEBI" id="CHEBI:15378"/>
        <dbReference type="ChEBI" id="CHEBI:33019"/>
        <dbReference type="ChEBI" id="CHEBI:46398"/>
        <dbReference type="ChEBI" id="CHEBI:57865"/>
        <dbReference type="EC" id="3.6.1.9"/>
    </reaction>
</comment>
<dbReference type="InterPro" id="IPR003697">
    <property type="entry name" value="Maf-like"/>
</dbReference>
<dbReference type="GO" id="GO:0036218">
    <property type="term" value="F:dTTP diphosphatase activity"/>
    <property type="evidence" value="ECO:0007669"/>
    <property type="project" value="RHEA"/>
</dbReference>
<dbReference type="Proteomes" id="UP000029409">
    <property type="component" value="Chromosome"/>
</dbReference>
<dbReference type="eggNOG" id="COG0424">
    <property type="taxonomic scope" value="Bacteria"/>
</dbReference>
<dbReference type="Pfam" id="PF02545">
    <property type="entry name" value="Maf"/>
    <property type="match status" value="2"/>
</dbReference>
<dbReference type="KEGG" id="pdu:PDUR_20840"/>
<comment type="caution">
    <text evidence="3">Lacks conserved residue(s) required for the propagation of feature annotation.</text>
</comment>
<organism evidence="4 5">
    <name type="scientific">Paenibacillus durus</name>
    <name type="common">Paenibacillus azotofixans</name>
    <dbReference type="NCBI Taxonomy" id="44251"/>
    <lineage>
        <taxon>Bacteria</taxon>
        <taxon>Bacillati</taxon>
        <taxon>Bacillota</taxon>
        <taxon>Bacilli</taxon>
        <taxon>Bacillales</taxon>
        <taxon>Paenibacillaceae</taxon>
        <taxon>Paenibacillus</taxon>
    </lineage>
</organism>
<feature type="site" description="Important for substrate specificity" evidence="3">
    <location>
        <position position="221"/>
    </location>
</feature>
<dbReference type="EMBL" id="CP009288">
    <property type="protein sequence ID" value="AIQ14086.1"/>
    <property type="molecule type" value="Genomic_DNA"/>
</dbReference>
<comment type="cofactor">
    <cofactor evidence="1 3">
        <name>a divalent metal cation</name>
        <dbReference type="ChEBI" id="CHEBI:60240"/>
    </cofactor>
</comment>
<dbReference type="EC" id="3.6.1.9" evidence="3"/>
<evidence type="ECO:0000256" key="3">
    <source>
        <dbReference type="HAMAP-Rule" id="MF_00528"/>
    </source>
</evidence>
<dbReference type="SUPFAM" id="SSF52972">
    <property type="entry name" value="ITPase-like"/>
    <property type="match status" value="2"/>
</dbReference>
<gene>
    <name evidence="4" type="ORF">PDUR_20840</name>
</gene>
<keyword evidence="3" id="KW-0963">Cytoplasm</keyword>
<keyword evidence="3" id="KW-0546">Nucleotide metabolism</keyword>
<dbReference type="RefSeq" id="WP_042207885.1">
    <property type="nucleotide sequence ID" value="NZ_CP009288.1"/>
</dbReference>
<feature type="active site" description="Proton acceptor" evidence="3">
    <location>
        <position position="76"/>
    </location>
</feature>
<protein>
    <recommendedName>
        <fullName evidence="3">dTTP/UTP pyrophosphatase</fullName>
        <shortName evidence="3">dTTPase/UTPase</shortName>
        <ecNumber evidence="3">3.6.1.9</ecNumber>
    </recommendedName>
    <alternativeName>
        <fullName evidence="3">Nucleoside triphosphate pyrophosphatase</fullName>
    </alternativeName>
    <alternativeName>
        <fullName evidence="3">Nucleotide pyrophosphatase</fullName>
        <shortName evidence="3">Nucleotide PPase</shortName>
    </alternativeName>
</protein>
<dbReference type="Gene3D" id="3.90.950.10">
    <property type="match status" value="1"/>
</dbReference>
<sequence>MNDNRITPIILASGSPRRRELLSLLGLPFDVIPSEADESFPAEWEPEQIVSALALRKAEAVLPLAGERSSVILGSDTIVVLEGRILGKPADEEESREMLTALQGRSHKVYTGVACIKLGDGVNGGMLREGESAEAALLKMAASAFSGTCKPRSSENTNSDSVRLGGIGRYIVLSESPNGEPAVMAGYTESRVTFRPMSAQEIDGYIKTGEPMDKAGSYGIQGIGSLFIEKIEGDFYSIMGLPLNLLYRMLLEFGINPLKA</sequence>
<accession>A0A089HPZ4</accession>
<reference evidence="4 5" key="1">
    <citation type="submission" date="2014-08" db="EMBL/GenBank/DDBJ databases">
        <title>Comparative genomics of the Paenibacillus odorifer group.</title>
        <authorList>
            <person name="den Bakker H.C."/>
            <person name="Tsai Y.-C."/>
            <person name="Martin N."/>
            <person name="Korlach J."/>
            <person name="Wiedmann M."/>
        </authorList>
    </citation>
    <scope>NUCLEOTIDE SEQUENCE [LARGE SCALE GENOMIC DNA]</scope>
    <source>
        <strain evidence="4 5">DSM 1735</strain>
    </source>
</reference>
<evidence type="ECO:0000256" key="2">
    <source>
        <dbReference type="ARBA" id="ARBA00022801"/>
    </source>
</evidence>
<dbReference type="OrthoDB" id="9807767at2"/>
<feature type="site" description="Important for substrate specificity" evidence="3">
    <location>
        <position position="17"/>
    </location>
</feature>
<dbReference type="PANTHER" id="PTHR43213">
    <property type="entry name" value="BIFUNCTIONAL DTTP/UTP PYROPHOSPHATASE/METHYLTRANSFERASE PROTEIN-RELATED"/>
    <property type="match status" value="1"/>
</dbReference>
<dbReference type="HAMAP" id="MF_00528">
    <property type="entry name" value="Maf"/>
    <property type="match status" value="1"/>
</dbReference>
<dbReference type="STRING" id="44251.PDUR_20840"/>
<dbReference type="CDD" id="cd00555">
    <property type="entry name" value="Maf"/>
    <property type="match status" value="1"/>
</dbReference>
<comment type="similarity">
    <text evidence="3">Belongs to the Maf family. YhdE subfamily.</text>
</comment>
<dbReference type="GO" id="GO:0036221">
    <property type="term" value="F:UTP diphosphatase activity"/>
    <property type="evidence" value="ECO:0007669"/>
    <property type="project" value="RHEA"/>
</dbReference>
<dbReference type="GO" id="GO:0009117">
    <property type="term" value="P:nucleotide metabolic process"/>
    <property type="evidence" value="ECO:0007669"/>
    <property type="project" value="UniProtKB-KW"/>
</dbReference>
<proteinExistence type="inferred from homology"/>
<dbReference type="GO" id="GO:0005737">
    <property type="term" value="C:cytoplasm"/>
    <property type="evidence" value="ECO:0007669"/>
    <property type="project" value="UniProtKB-SubCell"/>
</dbReference>
<dbReference type="InterPro" id="IPR029001">
    <property type="entry name" value="ITPase-like_fam"/>
</dbReference>
<dbReference type="PANTHER" id="PTHR43213:SF5">
    <property type="entry name" value="BIFUNCTIONAL DTTP_UTP PYROPHOSPHATASE_METHYLTRANSFERASE PROTEIN-RELATED"/>
    <property type="match status" value="1"/>
</dbReference>
<comment type="function">
    <text evidence="3">Nucleoside triphosphate pyrophosphatase that hydrolyzes dTTP and UTP. May have a dual role in cell division arrest and in preventing the incorporation of modified nucleotides into cellular nucleic acids.</text>
</comment>
<evidence type="ECO:0000313" key="4">
    <source>
        <dbReference type="EMBL" id="AIQ14086.1"/>
    </source>
</evidence>
<name>A0A089HPZ4_PAEDU</name>
<keyword evidence="5" id="KW-1185">Reference proteome</keyword>
<feature type="site" description="Important for substrate specificity" evidence="3">
    <location>
        <position position="77"/>
    </location>
</feature>
<comment type="catalytic activity">
    <reaction evidence="3">
        <text>dTTP + H2O = dTMP + diphosphate + H(+)</text>
        <dbReference type="Rhea" id="RHEA:28534"/>
        <dbReference type="ChEBI" id="CHEBI:15377"/>
        <dbReference type="ChEBI" id="CHEBI:15378"/>
        <dbReference type="ChEBI" id="CHEBI:33019"/>
        <dbReference type="ChEBI" id="CHEBI:37568"/>
        <dbReference type="ChEBI" id="CHEBI:63528"/>
        <dbReference type="EC" id="3.6.1.9"/>
    </reaction>
</comment>
<comment type="subcellular location">
    <subcellularLocation>
        <location evidence="3">Cytoplasm</location>
    </subcellularLocation>
</comment>
<evidence type="ECO:0000313" key="5">
    <source>
        <dbReference type="Proteomes" id="UP000029409"/>
    </source>
</evidence>
<keyword evidence="2 3" id="KW-0378">Hydrolase</keyword>
<evidence type="ECO:0000256" key="1">
    <source>
        <dbReference type="ARBA" id="ARBA00001968"/>
    </source>
</evidence>
<dbReference type="AlphaFoldDB" id="A0A089HPZ4"/>